<dbReference type="GO" id="GO:1990281">
    <property type="term" value="C:efflux pump complex"/>
    <property type="evidence" value="ECO:0007669"/>
    <property type="project" value="TreeGrafter"/>
</dbReference>
<evidence type="ECO:0000256" key="8">
    <source>
        <dbReference type="SAM" id="SignalP"/>
    </source>
</evidence>
<dbReference type="STRING" id="768670.Calni_1327"/>
<dbReference type="InterPro" id="IPR058625">
    <property type="entry name" value="MdtA-like_BSH"/>
</dbReference>
<evidence type="ECO:0000256" key="2">
    <source>
        <dbReference type="ARBA" id="ARBA00009477"/>
    </source>
</evidence>
<dbReference type="InterPro" id="IPR058626">
    <property type="entry name" value="MdtA-like_b-barrel"/>
</dbReference>
<evidence type="ECO:0000259" key="12">
    <source>
        <dbReference type="Pfam" id="PF25967"/>
    </source>
</evidence>
<dbReference type="AlphaFoldDB" id="E4TJG8"/>
<keyword evidence="14" id="KW-1185">Reference proteome</keyword>
<comment type="similarity">
    <text evidence="2">Belongs to the membrane fusion protein (MFP) (TC 8.A.1) family.</text>
</comment>
<protein>
    <submittedName>
        <fullName evidence="13">Efflux transporter, RND family, MFP subunit</fullName>
    </submittedName>
</protein>
<accession>E4TJG8</accession>
<dbReference type="Pfam" id="PF25876">
    <property type="entry name" value="HH_MFP_RND"/>
    <property type="match status" value="1"/>
</dbReference>
<dbReference type="Pfam" id="PF25944">
    <property type="entry name" value="Beta-barrel_RND"/>
    <property type="match status" value="1"/>
</dbReference>
<feature type="coiled-coil region" evidence="7">
    <location>
        <begin position="102"/>
        <end position="129"/>
    </location>
</feature>
<dbReference type="Gene3D" id="1.10.287.470">
    <property type="entry name" value="Helix hairpin bin"/>
    <property type="match status" value="1"/>
</dbReference>
<feature type="domain" description="Multidrug resistance protein MdtA-like beta-barrel" evidence="11">
    <location>
        <begin position="207"/>
        <end position="288"/>
    </location>
</feature>
<evidence type="ECO:0000259" key="10">
    <source>
        <dbReference type="Pfam" id="PF25917"/>
    </source>
</evidence>
<dbReference type="Proteomes" id="UP000007039">
    <property type="component" value="Chromosome"/>
</dbReference>
<dbReference type="Gene3D" id="2.40.30.170">
    <property type="match status" value="1"/>
</dbReference>
<dbReference type="Pfam" id="PF25967">
    <property type="entry name" value="RND-MFP_C"/>
    <property type="match status" value="1"/>
</dbReference>
<evidence type="ECO:0000259" key="9">
    <source>
        <dbReference type="Pfam" id="PF25876"/>
    </source>
</evidence>
<keyword evidence="3" id="KW-0813">Transport</keyword>
<dbReference type="RefSeq" id="WP_013451447.1">
    <property type="nucleotide sequence ID" value="NC_014758.1"/>
</dbReference>
<dbReference type="PROSITE" id="PS51257">
    <property type="entry name" value="PROKAR_LIPOPROTEIN"/>
    <property type="match status" value="1"/>
</dbReference>
<sequence length="369" mass="41578" precursor="true">MNRLVLYILSLLIFITACSQNQNDVKQKSKQEKPVAVVIETVKKTDIPIVYETFGQIVAKNSINLTSKVSGKIEKIFFNEGDFVKKGQLLVKIDCLTLEKSIKQAEAILQKDLAILENAKKNASRYEELVQKGYAAQVDLDNAQTSLNTALATVEADRANIEYLKSQLSYCTIRSPIDGKAGEILLDPGNYIKENDKPITTIYQITPIDAEFSLPEEYLDKINQYLKGNKKINVELFSQKGEKIEDGYISFIDNTVDRTSGSFKLKATFKNSSARLWPGEFVNIKVHFDILKDVYVVPLKAVQKGQSKDFVWIISDNNTASIRNIHQKYVYKELAVVDNLSEGEKVVVDGAIKLRPNAKVETRVKKNNE</sequence>
<name>E4TJG8_CALNY</name>
<dbReference type="eggNOG" id="COG0845">
    <property type="taxonomic scope" value="Bacteria"/>
</dbReference>
<evidence type="ECO:0000256" key="4">
    <source>
        <dbReference type="ARBA" id="ARBA00022475"/>
    </source>
</evidence>
<dbReference type="InterPro" id="IPR058627">
    <property type="entry name" value="MdtA-like_C"/>
</dbReference>
<dbReference type="OrthoDB" id="9783047at2"/>
<dbReference type="NCBIfam" id="TIGR01730">
    <property type="entry name" value="RND_mfp"/>
    <property type="match status" value="1"/>
</dbReference>
<dbReference type="KEGG" id="cni:Calni_1327"/>
<dbReference type="PANTHER" id="PTHR30469:SF36">
    <property type="entry name" value="BLL3903 PROTEIN"/>
    <property type="match status" value="1"/>
</dbReference>
<evidence type="ECO:0000256" key="1">
    <source>
        <dbReference type="ARBA" id="ARBA00004236"/>
    </source>
</evidence>
<dbReference type="Gene3D" id="2.40.420.20">
    <property type="match status" value="1"/>
</dbReference>
<dbReference type="InterPro" id="IPR006143">
    <property type="entry name" value="RND_pump_MFP"/>
</dbReference>
<dbReference type="GO" id="GO:0015562">
    <property type="term" value="F:efflux transmembrane transporter activity"/>
    <property type="evidence" value="ECO:0007669"/>
    <property type="project" value="TreeGrafter"/>
</dbReference>
<evidence type="ECO:0000256" key="6">
    <source>
        <dbReference type="ARBA" id="ARBA00023136"/>
    </source>
</evidence>
<keyword evidence="8" id="KW-0732">Signal</keyword>
<dbReference type="Pfam" id="PF25917">
    <property type="entry name" value="BSH_RND"/>
    <property type="match status" value="1"/>
</dbReference>
<dbReference type="PANTHER" id="PTHR30469">
    <property type="entry name" value="MULTIDRUG RESISTANCE PROTEIN MDTA"/>
    <property type="match status" value="1"/>
</dbReference>
<evidence type="ECO:0000256" key="5">
    <source>
        <dbReference type="ARBA" id="ARBA00022519"/>
    </source>
</evidence>
<feature type="domain" description="Multidrug resistance protein MdtA-like C-terminal permuted SH3" evidence="12">
    <location>
        <begin position="294"/>
        <end position="351"/>
    </location>
</feature>
<feature type="signal peptide" evidence="8">
    <location>
        <begin position="1"/>
        <end position="19"/>
    </location>
</feature>
<keyword evidence="5" id="KW-0997">Cell inner membrane</keyword>
<evidence type="ECO:0000259" key="11">
    <source>
        <dbReference type="Pfam" id="PF25944"/>
    </source>
</evidence>
<feature type="chain" id="PRO_5005673727" evidence="8">
    <location>
        <begin position="20"/>
        <end position="369"/>
    </location>
</feature>
<dbReference type="Gene3D" id="2.40.50.100">
    <property type="match status" value="1"/>
</dbReference>
<reference evidence="13 14" key="2">
    <citation type="journal article" date="2011" name="Stand. Genomic Sci.">
        <title>Complete genome sequence of Calditerrivibrio nitroreducens type strain (Yu37-1).</title>
        <authorList>
            <person name="Pitluck S."/>
            <person name="Sikorski J."/>
            <person name="Zeytun A."/>
            <person name="Lapidus A."/>
            <person name="Nolan M."/>
            <person name="Lucas S."/>
            <person name="Hammon N."/>
            <person name="Deshpande S."/>
            <person name="Cheng J.F."/>
            <person name="Tapia R."/>
            <person name="Han C."/>
            <person name="Goodwin L."/>
            <person name="Liolios K."/>
            <person name="Pagani I."/>
            <person name="Ivanova N."/>
            <person name="Mavromatis K."/>
            <person name="Pati A."/>
            <person name="Chen A."/>
            <person name="Palaniappan K."/>
            <person name="Hauser L."/>
            <person name="Chang Y.J."/>
            <person name="Jeffries C.D."/>
            <person name="Detter J.C."/>
            <person name="Brambilla E."/>
            <person name="Djao O.D."/>
            <person name="Rohde M."/>
            <person name="Spring S."/>
            <person name="Goker M."/>
            <person name="Woyke T."/>
            <person name="Bristow J."/>
            <person name="Eisen J.A."/>
            <person name="Markowitz V."/>
            <person name="Hugenholtz P."/>
            <person name="Kyrpides N.C."/>
            <person name="Klenk H.P."/>
            <person name="Land M."/>
        </authorList>
    </citation>
    <scope>NUCLEOTIDE SEQUENCE [LARGE SCALE GENOMIC DNA]</scope>
    <source>
        <strain evidence="14">DSM 19672 / NBRC 101217 / Yu37-1</strain>
    </source>
</reference>
<keyword evidence="4" id="KW-1003">Cell membrane</keyword>
<feature type="domain" description="Multidrug resistance protein MdtA-like alpha-helical hairpin" evidence="9">
    <location>
        <begin position="103"/>
        <end position="170"/>
    </location>
</feature>
<feature type="domain" description="Multidrug resistance protein MdtA-like barrel-sandwich hybrid" evidence="10">
    <location>
        <begin position="62"/>
        <end position="197"/>
    </location>
</feature>
<dbReference type="InterPro" id="IPR058624">
    <property type="entry name" value="MdtA-like_HH"/>
</dbReference>
<proteinExistence type="inferred from homology"/>
<gene>
    <name evidence="13" type="ordered locus">Calni_1327</name>
</gene>
<dbReference type="HOGENOM" id="CLU_018816_2_0_0"/>
<dbReference type="EMBL" id="CP002347">
    <property type="protein sequence ID" value="ADR19235.1"/>
    <property type="molecule type" value="Genomic_DNA"/>
</dbReference>
<evidence type="ECO:0000313" key="14">
    <source>
        <dbReference type="Proteomes" id="UP000007039"/>
    </source>
</evidence>
<comment type="subcellular location">
    <subcellularLocation>
        <location evidence="1">Cell membrane</location>
    </subcellularLocation>
</comment>
<organism evidence="13 14">
    <name type="scientific">Calditerrivibrio nitroreducens (strain DSM 19672 / NBRC 101217 / Yu37-1)</name>
    <dbReference type="NCBI Taxonomy" id="768670"/>
    <lineage>
        <taxon>Bacteria</taxon>
        <taxon>Pseudomonadati</taxon>
        <taxon>Deferribacterota</taxon>
        <taxon>Deferribacteres</taxon>
        <taxon>Deferribacterales</taxon>
        <taxon>Calditerrivibrionaceae</taxon>
    </lineage>
</organism>
<keyword evidence="6" id="KW-0472">Membrane</keyword>
<reference key="1">
    <citation type="submission" date="2010-11" db="EMBL/GenBank/DDBJ databases">
        <title>The complete genome of chromosome of Calditerrivibrio nitroreducens DSM 19672.</title>
        <authorList>
            <consortium name="US DOE Joint Genome Institute (JGI-PGF)"/>
            <person name="Lucas S."/>
            <person name="Copeland A."/>
            <person name="Lapidus A."/>
            <person name="Bruce D."/>
            <person name="Goodwin L."/>
            <person name="Pitluck S."/>
            <person name="Kyrpides N."/>
            <person name="Mavromatis K."/>
            <person name="Ivanova N."/>
            <person name="Mikhailova N."/>
            <person name="Zeytun A."/>
            <person name="Brettin T."/>
            <person name="Detter J.C."/>
            <person name="Tapia R."/>
            <person name="Han C."/>
            <person name="Land M."/>
            <person name="Hauser L."/>
            <person name="Markowitz V."/>
            <person name="Cheng J.-F."/>
            <person name="Hugenholtz P."/>
            <person name="Woyke T."/>
            <person name="Wu D."/>
            <person name="Spring S."/>
            <person name="Schroeder M."/>
            <person name="Brambilla E."/>
            <person name="Klenk H.-P."/>
            <person name="Eisen J.A."/>
        </authorList>
    </citation>
    <scope>NUCLEOTIDE SEQUENCE [LARGE SCALE GENOMIC DNA]</scope>
    <source>
        <strain>DSM 19672</strain>
    </source>
</reference>
<dbReference type="SUPFAM" id="SSF111369">
    <property type="entry name" value="HlyD-like secretion proteins"/>
    <property type="match status" value="1"/>
</dbReference>
<evidence type="ECO:0000256" key="3">
    <source>
        <dbReference type="ARBA" id="ARBA00022448"/>
    </source>
</evidence>
<keyword evidence="7" id="KW-0175">Coiled coil</keyword>
<evidence type="ECO:0000313" key="13">
    <source>
        <dbReference type="EMBL" id="ADR19235.1"/>
    </source>
</evidence>
<evidence type="ECO:0000256" key="7">
    <source>
        <dbReference type="SAM" id="Coils"/>
    </source>
</evidence>